<name>A0A9P1GPI5_9DINO</name>
<dbReference type="InterPro" id="IPR032675">
    <property type="entry name" value="LRR_dom_sf"/>
</dbReference>
<evidence type="ECO:0000313" key="2">
    <source>
        <dbReference type="EMBL" id="CAI4018630.1"/>
    </source>
</evidence>
<feature type="region of interest" description="Disordered" evidence="1">
    <location>
        <begin position="1"/>
        <end position="31"/>
    </location>
</feature>
<evidence type="ECO:0000313" key="4">
    <source>
        <dbReference type="Proteomes" id="UP001152797"/>
    </source>
</evidence>
<dbReference type="EMBL" id="CAMXCT020006704">
    <property type="protein sequence ID" value="CAL1172005.1"/>
    <property type="molecule type" value="Genomic_DNA"/>
</dbReference>
<accession>A0A9P1GPI5</accession>
<dbReference type="Proteomes" id="UP001152797">
    <property type="component" value="Unassembled WGS sequence"/>
</dbReference>
<evidence type="ECO:0000313" key="3">
    <source>
        <dbReference type="EMBL" id="CAL1172005.1"/>
    </source>
</evidence>
<dbReference type="SUPFAM" id="SSF52047">
    <property type="entry name" value="RNI-like"/>
    <property type="match status" value="1"/>
</dbReference>
<protein>
    <submittedName>
        <fullName evidence="2">Uncharacterized protein</fullName>
    </submittedName>
</protein>
<dbReference type="EMBL" id="CAMXCT030006704">
    <property type="protein sequence ID" value="CAL4805942.1"/>
    <property type="molecule type" value="Genomic_DNA"/>
</dbReference>
<gene>
    <name evidence="2" type="ORF">C1SCF055_LOCUS43182</name>
</gene>
<proteinExistence type="predicted"/>
<dbReference type="Gene3D" id="3.80.10.10">
    <property type="entry name" value="Ribonuclease Inhibitor"/>
    <property type="match status" value="1"/>
</dbReference>
<comment type="caution">
    <text evidence="2">The sequence shown here is derived from an EMBL/GenBank/DDBJ whole genome shotgun (WGS) entry which is preliminary data.</text>
</comment>
<dbReference type="OrthoDB" id="444491at2759"/>
<reference evidence="3" key="2">
    <citation type="submission" date="2024-04" db="EMBL/GenBank/DDBJ databases">
        <authorList>
            <person name="Chen Y."/>
            <person name="Shah S."/>
            <person name="Dougan E. K."/>
            <person name="Thang M."/>
            <person name="Chan C."/>
        </authorList>
    </citation>
    <scope>NUCLEOTIDE SEQUENCE [LARGE SCALE GENOMIC DNA]</scope>
</reference>
<reference evidence="2" key="1">
    <citation type="submission" date="2022-10" db="EMBL/GenBank/DDBJ databases">
        <authorList>
            <person name="Chen Y."/>
            <person name="Dougan E. K."/>
            <person name="Chan C."/>
            <person name="Rhodes N."/>
            <person name="Thang M."/>
        </authorList>
    </citation>
    <scope>NUCLEOTIDE SEQUENCE</scope>
</reference>
<dbReference type="EMBL" id="CAMXCT010006704">
    <property type="protein sequence ID" value="CAI4018630.1"/>
    <property type="molecule type" value="Genomic_DNA"/>
</dbReference>
<evidence type="ECO:0000256" key="1">
    <source>
        <dbReference type="SAM" id="MobiDB-lite"/>
    </source>
</evidence>
<keyword evidence="4" id="KW-1185">Reference proteome</keyword>
<sequence>MPMGRSQSMPKVGPPQPGRHNLQRPASGGALAKGKKVAASNSCSALHRSESLAQMPAAVRLEFFRYSTPLKGPMGRINVKQVTKNFKFYGYVPELELRSVMAEQVMQIKNYAVVNCYNWSIPASTLNFYHIHEWVVRPATRELNSSMMEHLSPKKLVPNWFVSHYWGENLEKFLDGLKQHLTVRNLSGRTGYWIGAFASRHQDFATAELGEMSTTPLAKVAEAAHFRMLLITDASPEVAMPAALFTRTWCTFELALCLDCTALCVDVCAVRNKDAEVLTCGLTSQEICSSKYCPGVGIHLKQQRERNFPLEVAKAALDFSIEKTHASREEERQRLLGCMALPLEGEEQVETYQRMTRRLRSFLLLAFWPHVLCRADLQDKAYMSMLLDMAKGIQGDYWRTSLSLMLAGCDLAKKELLDLAMQSLMSNLEWLKLDLQFTNLEDASLSSLAKALPPKLKTLGVDLAGCSISDRGVFSFLSKLPNTVTKVTMKLQHTKVTPGLLELSKDGPCALLKWSNLSHSERVQALKEKMEIIEGRKNPLAAPNPSQVNRKVALENLAILPPNAIADQVLQQVKADLANLMGEGHP</sequence>
<dbReference type="AlphaFoldDB" id="A0A9P1GPI5"/>
<organism evidence="2">
    <name type="scientific">Cladocopium goreaui</name>
    <dbReference type="NCBI Taxonomy" id="2562237"/>
    <lineage>
        <taxon>Eukaryota</taxon>
        <taxon>Sar</taxon>
        <taxon>Alveolata</taxon>
        <taxon>Dinophyceae</taxon>
        <taxon>Suessiales</taxon>
        <taxon>Symbiodiniaceae</taxon>
        <taxon>Cladocopium</taxon>
    </lineage>
</organism>